<accession>A0A2S1LE86</accession>
<evidence type="ECO:0000313" key="2">
    <source>
        <dbReference type="Proteomes" id="UP000244527"/>
    </source>
</evidence>
<dbReference type="AlphaFoldDB" id="A0A2S1LE86"/>
<protein>
    <submittedName>
        <fullName evidence="1">Uncharacterized protein</fullName>
    </submittedName>
</protein>
<evidence type="ECO:0000313" key="1">
    <source>
        <dbReference type="EMBL" id="AWG22063.1"/>
    </source>
</evidence>
<reference evidence="1 2" key="1">
    <citation type="submission" date="2017-04" db="EMBL/GenBank/DDBJ databases">
        <title>Compelte genome sequence of WV33.</title>
        <authorList>
            <person name="Lee P.C."/>
        </authorList>
    </citation>
    <scope>NUCLEOTIDE SEQUENCE [LARGE SCALE GENOMIC DNA]</scope>
    <source>
        <strain evidence="1 2">WV33</strain>
    </source>
</reference>
<dbReference type="Proteomes" id="UP000244527">
    <property type="component" value="Chromosome"/>
</dbReference>
<organism evidence="1 2">
    <name type="scientific">Flavobacterium faecale</name>
    <dbReference type="NCBI Taxonomy" id="1355330"/>
    <lineage>
        <taxon>Bacteria</taxon>
        <taxon>Pseudomonadati</taxon>
        <taxon>Bacteroidota</taxon>
        <taxon>Flavobacteriia</taxon>
        <taxon>Flavobacteriales</taxon>
        <taxon>Flavobacteriaceae</taxon>
        <taxon>Flavobacterium</taxon>
    </lineage>
</organism>
<name>A0A2S1LE86_9FLAO</name>
<proteinExistence type="predicted"/>
<keyword evidence="2" id="KW-1185">Reference proteome</keyword>
<sequence>MGMPLLPLRYSSVGLPTLRDVTIFFEAKKSPKKGFSREASGLSLVQNNKLLKTETVIKDKNHYQIA</sequence>
<dbReference type="EMBL" id="CP020918">
    <property type="protein sequence ID" value="AWG22063.1"/>
    <property type="molecule type" value="Genomic_DNA"/>
</dbReference>
<gene>
    <name evidence="1" type="ORF">FFWV33_11350</name>
</gene>
<dbReference type="KEGG" id="ffa:FFWV33_11350"/>